<dbReference type="CDD" id="cd03226">
    <property type="entry name" value="ABC_cobalt_CbiO_domain2"/>
    <property type="match status" value="1"/>
</dbReference>
<evidence type="ECO:0000256" key="2">
    <source>
        <dbReference type="ARBA" id="ARBA00005417"/>
    </source>
</evidence>
<dbReference type="Proteomes" id="UP000007468">
    <property type="component" value="Chromosome"/>
</dbReference>
<accession>D6GRQ0</accession>
<proteinExistence type="inferred from homology"/>
<evidence type="ECO:0000256" key="9">
    <source>
        <dbReference type="ARBA" id="ARBA00023136"/>
    </source>
</evidence>
<feature type="domain" description="ABC transporter" evidence="11">
    <location>
        <begin position="263"/>
        <end position="489"/>
    </location>
</feature>
<dbReference type="Pfam" id="PF00005">
    <property type="entry name" value="ABC_tran"/>
    <property type="match status" value="2"/>
</dbReference>
<evidence type="ECO:0000256" key="10">
    <source>
        <dbReference type="ARBA" id="ARBA00025157"/>
    </source>
</evidence>
<dbReference type="InterPro" id="IPR017871">
    <property type="entry name" value="ABC_transporter-like_CS"/>
</dbReference>
<dbReference type="OrthoDB" id="501320at2"/>
<organism evidence="12 13">
    <name type="scientific">Filifactor alocis (strain ATCC 35896 / CCUG 47790 / D40 B5)</name>
    <name type="common">Fusobacterium alocis</name>
    <dbReference type="NCBI Taxonomy" id="546269"/>
    <lineage>
        <taxon>Bacteria</taxon>
        <taxon>Bacillati</taxon>
        <taxon>Bacillota</taxon>
        <taxon>Clostridia</taxon>
        <taxon>Peptostreptococcales</taxon>
        <taxon>Filifactoraceae</taxon>
        <taxon>Filifactor</taxon>
    </lineage>
</organism>
<evidence type="ECO:0000259" key="11">
    <source>
        <dbReference type="PROSITE" id="PS50893"/>
    </source>
</evidence>
<keyword evidence="13" id="KW-1185">Reference proteome</keyword>
<keyword evidence="8" id="KW-1278">Translocase</keyword>
<comment type="subcellular location">
    <subcellularLocation>
        <location evidence="1">Cell membrane</location>
        <topology evidence="1">Peripheral membrane protein</topology>
    </subcellularLocation>
</comment>
<dbReference type="SUPFAM" id="SSF52540">
    <property type="entry name" value="P-loop containing nucleoside triphosphate hydrolases"/>
    <property type="match status" value="2"/>
</dbReference>
<dbReference type="AlphaFoldDB" id="D6GRQ0"/>
<keyword evidence="6" id="KW-0547">Nucleotide-binding</keyword>
<dbReference type="InterPro" id="IPR015856">
    <property type="entry name" value="ABC_transpr_CbiO/EcfA_su"/>
</dbReference>
<evidence type="ECO:0000256" key="1">
    <source>
        <dbReference type="ARBA" id="ARBA00004202"/>
    </source>
</evidence>
<comment type="similarity">
    <text evidence="2">Belongs to the ABC transporter superfamily.</text>
</comment>
<evidence type="ECO:0000313" key="13">
    <source>
        <dbReference type="Proteomes" id="UP000007468"/>
    </source>
</evidence>
<dbReference type="PANTHER" id="PTHR43553">
    <property type="entry name" value="HEAVY METAL TRANSPORTER"/>
    <property type="match status" value="1"/>
</dbReference>
<dbReference type="EMBL" id="CP002390">
    <property type="protein sequence ID" value="EFE28341.1"/>
    <property type="molecule type" value="Genomic_DNA"/>
</dbReference>
<dbReference type="PROSITE" id="PS50893">
    <property type="entry name" value="ABC_TRANSPORTER_2"/>
    <property type="match status" value="2"/>
</dbReference>
<dbReference type="PANTHER" id="PTHR43553:SF23">
    <property type="entry name" value="ABC TRANSPORTER ATP-BINDING COMPONENT"/>
    <property type="match status" value="1"/>
</dbReference>
<dbReference type="GO" id="GO:0005524">
    <property type="term" value="F:ATP binding"/>
    <property type="evidence" value="ECO:0007669"/>
    <property type="project" value="UniProtKB-KW"/>
</dbReference>
<dbReference type="CDD" id="cd03225">
    <property type="entry name" value="ABC_cobalt_CbiO_domain1"/>
    <property type="match status" value="1"/>
</dbReference>
<dbReference type="KEGG" id="faa:HMPREF0389_00256"/>
<evidence type="ECO:0000256" key="7">
    <source>
        <dbReference type="ARBA" id="ARBA00022840"/>
    </source>
</evidence>
<dbReference type="InterPro" id="IPR050095">
    <property type="entry name" value="ECF_ABC_transporter_ATP-bd"/>
</dbReference>
<dbReference type="InterPro" id="IPR027417">
    <property type="entry name" value="P-loop_NTPase"/>
</dbReference>
<dbReference type="InterPro" id="IPR003439">
    <property type="entry name" value="ABC_transporter-like_ATP-bd"/>
</dbReference>
<evidence type="ECO:0000256" key="4">
    <source>
        <dbReference type="ARBA" id="ARBA00022475"/>
    </source>
</evidence>
<sequence>MLEIKNLSVKYAGAEAESLYQFSLSVKDGECILLTGSSGCGKTTVTRCLNGLLPNFYSCEMQGEIFLNGKEISDLSMKEIASLTGSVFQDPRSQFFTLDVDSEIAFPCENLGLAQAEIQERVLSAASLTGATHLLERKVTELSSGQKQSVAIASACALHPKILVLDEPSANLDKEATERLKQILLNLKSKGTTILISEHKIYWLAGLCDRMIYLENGRKRIELSANEFQCMKIDESRHLGLRCVSPYWKEMKKTVQSDFIEKVKGKQISFHYHKEAPIFNELDFSIPSGEVIGIVGENGIGKSTLARLCVGLEQPQRGDILFNGKKCNKRDRIHKSYYVMQDADYQLFSDSVLGELVAGKEDDKETNEAAIQILDRLGILLYKDRHPGSLSGGEKQRVTIAVALMKDSEIILFDEPTSGLDGRNMLRVSKLLKDLTKQGKTVLVISHDAEFLLETADCLLHLERCRAPTIIPFCKENREQIYQILFSERSKNNEQ</sequence>
<dbReference type="GO" id="GO:0042626">
    <property type="term" value="F:ATPase-coupled transmembrane transporter activity"/>
    <property type="evidence" value="ECO:0007669"/>
    <property type="project" value="TreeGrafter"/>
</dbReference>
<gene>
    <name evidence="12" type="ordered locus">HMPREF0389_00256</name>
</gene>
<keyword evidence="4" id="KW-1003">Cell membrane</keyword>
<reference evidence="13" key="1">
    <citation type="submission" date="2010-12" db="EMBL/GenBank/DDBJ databases">
        <title>The genome sequence of Filifactor alocis strain ATCC 35896.</title>
        <authorList>
            <consortium name="The Broad Institute Genome Sequencing Platform"/>
            <person name="Ward D."/>
            <person name="Earl A."/>
            <person name="Feldgarden M."/>
            <person name="Young S.K."/>
            <person name="Gargeya S."/>
            <person name="Zeng Q."/>
            <person name="Alvarado L."/>
            <person name="Berlin A."/>
            <person name="Bochicchio J."/>
            <person name="Chapman S.B."/>
            <person name="Chen Z."/>
            <person name="Freedman E."/>
            <person name="Gellesch M."/>
            <person name="Goldberg J."/>
            <person name="Griggs A."/>
            <person name="Gujja S."/>
            <person name="Heilman E."/>
            <person name="Heiman D."/>
            <person name="Howarth C."/>
            <person name="Mehta T."/>
            <person name="Neiman D."/>
            <person name="Pearson M."/>
            <person name="Roberts A."/>
            <person name="Saif S."/>
            <person name="Shea T."/>
            <person name="Shenoy N."/>
            <person name="Sisk P."/>
            <person name="Stolte C."/>
            <person name="Sykes S."/>
            <person name="White J."/>
            <person name="Yandava C."/>
            <person name="Izard J."/>
            <person name="Blanton J.M."/>
            <person name="Baranova O.V."/>
            <person name="Tanner A.C."/>
            <person name="Dewhirst F.E."/>
            <person name="Haas B."/>
            <person name="Nusbaum C."/>
            <person name="Birren B."/>
        </authorList>
    </citation>
    <scope>NUCLEOTIDE SEQUENCE [LARGE SCALE GENOMIC DNA]</scope>
    <source>
        <strain evidence="13">ATCC 35896 / D40 B5</strain>
    </source>
</reference>
<keyword evidence="9" id="KW-0472">Membrane</keyword>
<evidence type="ECO:0000256" key="3">
    <source>
        <dbReference type="ARBA" id="ARBA00022448"/>
    </source>
</evidence>
<dbReference type="PROSITE" id="PS00211">
    <property type="entry name" value="ABC_TRANSPORTER_1"/>
    <property type="match status" value="1"/>
</dbReference>
<dbReference type="Gene3D" id="3.40.50.300">
    <property type="entry name" value="P-loop containing nucleotide triphosphate hydrolases"/>
    <property type="match status" value="2"/>
</dbReference>
<evidence type="ECO:0000256" key="8">
    <source>
        <dbReference type="ARBA" id="ARBA00022967"/>
    </source>
</evidence>
<dbReference type="STRING" id="546269.HMPREF0389_00256"/>
<dbReference type="RefSeq" id="WP_014262051.1">
    <property type="nucleotide sequence ID" value="NC_016630.1"/>
</dbReference>
<comment type="function">
    <text evidence="10">Probably part of an ABC transporter complex. Responsible for energy coupling to the transport system.</text>
</comment>
<dbReference type="SMART" id="SM00382">
    <property type="entry name" value="AAA"/>
    <property type="match status" value="2"/>
</dbReference>
<dbReference type="eggNOG" id="COG1129">
    <property type="taxonomic scope" value="Bacteria"/>
</dbReference>
<evidence type="ECO:0000313" key="12">
    <source>
        <dbReference type="EMBL" id="EFE28341.1"/>
    </source>
</evidence>
<evidence type="ECO:0000256" key="6">
    <source>
        <dbReference type="ARBA" id="ARBA00022741"/>
    </source>
</evidence>
<keyword evidence="3" id="KW-0813">Transport</keyword>
<dbReference type="PATRIC" id="fig|546269.5.peg.401"/>
<dbReference type="GO" id="GO:0043190">
    <property type="term" value="C:ATP-binding cassette (ABC) transporter complex"/>
    <property type="evidence" value="ECO:0007669"/>
    <property type="project" value="TreeGrafter"/>
</dbReference>
<evidence type="ECO:0000256" key="5">
    <source>
        <dbReference type="ARBA" id="ARBA00022737"/>
    </source>
</evidence>
<keyword evidence="5" id="KW-0677">Repeat</keyword>
<keyword evidence="7 12" id="KW-0067">ATP-binding</keyword>
<dbReference type="InterPro" id="IPR003593">
    <property type="entry name" value="AAA+_ATPase"/>
</dbReference>
<name>D6GRQ0_FILAD</name>
<dbReference type="GO" id="GO:0016887">
    <property type="term" value="F:ATP hydrolysis activity"/>
    <property type="evidence" value="ECO:0007669"/>
    <property type="project" value="InterPro"/>
</dbReference>
<protein>
    <submittedName>
        <fullName evidence="12">ABC transporter, ATP-binding protein</fullName>
    </submittedName>
</protein>
<feature type="domain" description="ABC transporter" evidence="11">
    <location>
        <begin position="2"/>
        <end position="241"/>
    </location>
</feature>